<keyword evidence="15" id="KW-1185">Reference proteome</keyword>
<dbReference type="RefSeq" id="XP_033798816.1">
    <property type="nucleotide sequence ID" value="XM_033942925.1"/>
</dbReference>
<dbReference type="PANTHER" id="PTHR11214">
    <property type="entry name" value="BETA-1,3-N-ACETYLGLUCOSAMINYLTRANSFERASE"/>
    <property type="match status" value="1"/>
</dbReference>
<comment type="catalytic activity">
    <reaction evidence="13">
        <text>a globoside Gb4Cer (d18:1(4E)) + UDP-alpha-D-galactose = a globoside GalGb4Cer (d18:1(4E)) + UDP + H(+)</text>
        <dbReference type="Rhea" id="RHEA:41996"/>
        <dbReference type="ChEBI" id="CHEBI:15378"/>
        <dbReference type="ChEBI" id="CHEBI:18259"/>
        <dbReference type="ChEBI" id="CHEBI:58223"/>
        <dbReference type="ChEBI" id="CHEBI:62571"/>
        <dbReference type="ChEBI" id="CHEBI:66914"/>
    </reaction>
    <physiologicalReaction direction="left-to-right" evidence="13">
        <dbReference type="Rhea" id="RHEA:41997"/>
    </physiologicalReaction>
</comment>
<sequence>MGKPLQHIALLERLMTAIQNRHTPAAIVKIKAHDNTNRSFPQKAHQHVDLLAKEATTYSHSAPLYVNTRAHSTELAASFDEGATLEELQQWQEMGCKQKAQLNIRITGIFTVVLLLACLCLLIELNFIDLCIFCYKSKVPSFYNRSNNFLLLPDVDCQAIPPFLVILVTTEYWQLEARTAIRQTWGKERIIGDKRVVSFFLLGTQVKQDKNAESSIISESLKYKDIIQRNFTDTYSNLTLKILMAIDWVHHFCPQSTFVMKTDSDMFINTFYLTELLVRKNRTTNFFTGFIKPEDSPIRDRFNKWYASKTEYPGERYPPFCSGTGYVFSIDVATQIHNISPSISFFKLEDVYIGICLKFLQIQLEELHTKQAFFPVKVKFSICRFKKIVTCHHVTPYELLIYWNALLSSTDKECLGDEYNE</sequence>
<dbReference type="Pfam" id="PF01762">
    <property type="entry name" value="Galactosyl_T"/>
    <property type="match status" value="1"/>
</dbReference>
<dbReference type="GO" id="GO:0006629">
    <property type="term" value="P:lipid metabolic process"/>
    <property type="evidence" value="ECO:0007669"/>
    <property type="project" value="UniProtKB-KW"/>
</dbReference>
<evidence type="ECO:0000256" key="12">
    <source>
        <dbReference type="ARBA" id="ARBA00023180"/>
    </source>
</evidence>
<dbReference type="GO" id="GO:0000139">
    <property type="term" value="C:Golgi membrane"/>
    <property type="evidence" value="ECO:0007669"/>
    <property type="project" value="UniProtKB-SubCell"/>
</dbReference>
<keyword evidence="12" id="KW-0325">Glycoprotein</keyword>
<evidence type="ECO:0000256" key="5">
    <source>
        <dbReference type="ARBA" id="ARBA00022679"/>
    </source>
</evidence>
<keyword evidence="11 14" id="KW-0472">Membrane</keyword>
<dbReference type="FunFam" id="3.90.550.50:FF:000001">
    <property type="entry name" value="Hexosyltransferase"/>
    <property type="match status" value="1"/>
</dbReference>
<dbReference type="Proteomes" id="UP000515159">
    <property type="component" value="Chromosome 4"/>
</dbReference>
<evidence type="ECO:0000256" key="6">
    <source>
        <dbReference type="ARBA" id="ARBA00022692"/>
    </source>
</evidence>
<dbReference type="GO" id="GO:0005783">
    <property type="term" value="C:endoplasmic reticulum"/>
    <property type="evidence" value="ECO:0007669"/>
    <property type="project" value="TreeGrafter"/>
</dbReference>
<evidence type="ECO:0000256" key="10">
    <source>
        <dbReference type="ARBA" id="ARBA00023098"/>
    </source>
</evidence>
<gene>
    <name evidence="16" type="primary">LOC117359710</name>
</gene>
<evidence type="ECO:0000313" key="15">
    <source>
        <dbReference type="Proteomes" id="UP000515159"/>
    </source>
</evidence>
<evidence type="ECO:0000256" key="13">
    <source>
        <dbReference type="ARBA" id="ARBA00048834"/>
    </source>
</evidence>
<evidence type="ECO:0000256" key="11">
    <source>
        <dbReference type="ARBA" id="ARBA00023136"/>
    </source>
</evidence>
<keyword evidence="10" id="KW-0443">Lipid metabolism</keyword>
<name>A0A6P8RDW4_GEOSA</name>
<evidence type="ECO:0000256" key="14">
    <source>
        <dbReference type="RuleBase" id="RU363063"/>
    </source>
</evidence>
<comment type="similarity">
    <text evidence="3 14">Belongs to the glycosyltransferase 31 family.</text>
</comment>
<feature type="transmembrane region" description="Helical" evidence="14">
    <location>
        <begin position="106"/>
        <end position="128"/>
    </location>
</feature>
<keyword evidence="4 14" id="KW-0328">Glycosyltransferase</keyword>
<dbReference type="KEGG" id="gsh:117359710"/>
<keyword evidence="5" id="KW-0808">Transferase</keyword>
<organism evidence="15 16">
    <name type="scientific">Geotrypetes seraphini</name>
    <name type="common">Gaboon caecilian</name>
    <name type="synonym">Caecilia seraphini</name>
    <dbReference type="NCBI Taxonomy" id="260995"/>
    <lineage>
        <taxon>Eukaryota</taxon>
        <taxon>Metazoa</taxon>
        <taxon>Chordata</taxon>
        <taxon>Craniata</taxon>
        <taxon>Vertebrata</taxon>
        <taxon>Euteleostomi</taxon>
        <taxon>Amphibia</taxon>
        <taxon>Gymnophiona</taxon>
        <taxon>Geotrypetes</taxon>
    </lineage>
</organism>
<dbReference type="PANTHER" id="PTHR11214:SF265">
    <property type="entry name" value="BETA-1,3-GALACTOSYLTRANSFERASE 5"/>
    <property type="match status" value="1"/>
</dbReference>
<dbReference type="OrthoDB" id="2139606at2759"/>
<dbReference type="InParanoid" id="A0A6P8RDW4"/>
<dbReference type="GeneID" id="117359710"/>
<keyword evidence="7 14" id="KW-0735">Signal-anchor</keyword>
<accession>A0A6P8RDW4</accession>
<dbReference type="EC" id="2.4.1.-" evidence="14"/>
<evidence type="ECO:0000256" key="2">
    <source>
        <dbReference type="ARBA" id="ARBA00004922"/>
    </source>
</evidence>
<keyword evidence="9 14" id="KW-0333">Golgi apparatus</keyword>
<protein>
    <recommendedName>
        <fullName evidence="14">Hexosyltransferase</fullName>
        <ecNumber evidence="14">2.4.1.-</ecNumber>
    </recommendedName>
</protein>
<evidence type="ECO:0000256" key="4">
    <source>
        <dbReference type="ARBA" id="ARBA00022676"/>
    </source>
</evidence>
<dbReference type="InterPro" id="IPR002659">
    <property type="entry name" value="Glyco_trans_31"/>
</dbReference>
<dbReference type="GO" id="GO:0006493">
    <property type="term" value="P:protein O-linked glycosylation"/>
    <property type="evidence" value="ECO:0007669"/>
    <property type="project" value="TreeGrafter"/>
</dbReference>
<keyword evidence="6 14" id="KW-0812">Transmembrane</keyword>
<dbReference type="FunCoup" id="A0A6P8RDW4">
    <property type="interactions" value="332"/>
</dbReference>
<keyword evidence="8 14" id="KW-1133">Transmembrane helix</keyword>
<evidence type="ECO:0000256" key="7">
    <source>
        <dbReference type="ARBA" id="ARBA00022968"/>
    </source>
</evidence>
<evidence type="ECO:0000256" key="1">
    <source>
        <dbReference type="ARBA" id="ARBA00004323"/>
    </source>
</evidence>
<comment type="pathway">
    <text evidence="2">Protein modification; protein glycosylation.</text>
</comment>
<dbReference type="AlphaFoldDB" id="A0A6P8RDW4"/>
<proteinExistence type="inferred from homology"/>
<reference evidence="16" key="1">
    <citation type="submission" date="2025-08" db="UniProtKB">
        <authorList>
            <consortium name="RefSeq"/>
        </authorList>
    </citation>
    <scope>IDENTIFICATION</scope>
</reference>
<dbReference type="Gene3D" id="3.90.550.50">
    <property type="match status" value="1"/>
</dbReference>
<evidence type="ECO:0000256" key="9">
    <source>
        <dbReference type="ARBA" id="ARBA00023034"/>
    </source>
</evidence>
<comment type="subcellular location">
    <subcellularLocation>
        <location evidence="1 14">Golgi apparatus membrane</location>
        <topology evidence="1 14">Single-pass type II membrane protein</topology>
    </subcellularLocation>
</comment>
<dbReference type="GO" id="GO:0008499">
    <property type="term" value="F:N-acetyl-beta-D-glucosaminide beta-(1,3)-galactosyltransferase activity"/>
    <property type="evidence" value="ECO:0007669"/>
    <property type="project" value="TreeGrafter"/>
</dbReference>
<evidence type="ECO:0000256" key="8">
    <source>
        <dbReference type="ARBA" id="ARBA00022989"/>
    </source>
</evidence>
<evidence type="ECO:0000313" key="16">
    <source>
        <dbReference type="RefSeq" id="XP_033798816.1"/>
    </source>
</evidence>
<evidence type="ECO:0000256" key="3">
    <source>
        <dbReference type="ARBA" id="ARBA00008661"/>
    </source>
</evidence>